<dbReference type="GO" id="GO:0016887">
    <property type="term" value="F:ATP hydrolysis activity"/>
    <property type="evidence" value="ECO:0007669"/>
    <property type="project" value="InterPro"/>
</dbReference>
<evidence type="ECO:0000256" key="5">
    <source>
        <dbReference type="SAM" id="MobiDB-lite"/>
    </source>
</evidence>
<dbReference type="EMBL" id="PISP01000001">
    <property type="protein sequence ID" value="PKD45179.1"/>
    <property type="molecule type" value="Genomic_DNA"/>
</dbReference>
<organism evidence="7 8">
    <name type="scientific">Rhodohalobacter barkolensis</name>
    <dbReference type="NCBI Taxonomy" id="2053187"/>
    <lineage>
        <taxon>Bacteria</taxon>
        <taxon>Pseudomonadati</taxon>
        <taxon>Balneolota</taxon>
        <taxon>Balneolia</taxon>
        <taxon>Balneolales</taxon>
        <taxon>Balneolaceae</taxon>
        <taxon>Rhodohalobacter</taxon>
    </lineage>
</organism>
<dbReference type="InterPro" id="IPR027417">
    <property type="entry name" value="P-loop_NTPase"/>
</dbReference>
<evidence type="ECO:0000256" key="2">
    <source>
        <dbReference type="ARBA" id="ARBA00022741"/>
    </source>
</evidence>
<proteinExistence type="inferred from homology"/>
<dbReference type="FunFam" id="3.40.50.300:FF:000032">
    <property type="entry name" value="Export ABC transporter ATP-binding protein"/>
    <property type="match status" value="1"/>
</dbReference>
<dbReference type="PANTHER" id="PTHR42798:SF2">
    <property type="entry name" value="ABC TRANSPORTER ATP-BINDING PROTEIN MG467-RELATED"/>
    <property type="match status" value="1"/>
</dbReference>
<gene>
    <name evidence="7" type="ORF">CWD77_06950</name>
</gene>
<dbReference type="PROSITE" id="PS50893">
    <property type="entry name" value="ABC_TRANSPORTER_2"/>
    <property type="match status" value="1"/>
</dbReference>
<dbReference type="OrthoDB" id="9782239at2"/>
<dbReference type="Gene3D" id="3.40.50.300">
    <property type="entry name" value="P-loop containing nucleotide triphosphate hydrolases"/>
    <property type="match status" value="1"/>
</dbReference>
<dbReference type="GO" id="GO:0022857">
    <property type="term" value="F:transmembrane transporter activity"/>
    <property type="evidence" value="ECO:0007669"/>
    <property type="project" value="UniProtKB-ARBA"/>
</dbReference>
<evidence type="ECO:0000256" key="3">
    <source>
        <dbReference type="ARBA" id="ARBA00022840"/>
    </source>
</evidence>
<evidence type="ECO:0000313" key="7">
    <source>
        <dbReference type="EMBL" id="PKD45179.1"/>
    </source>
</evidence>
<dbReference type="InterPro" id="IPR003439">
    <property type="entry name" value="ABC_transporter-like_ATP-bd"/>
</dbReference>
<feature type="domain" description="ABC transporter" evidence="6">
    <location>
        <begin position="7"/>
        <end position="246"/>
    </location>
</feature>
<dbReference type="InterPro" id="IPR017871">
    <property type="entry name" value="ABC_transporter-like_CS"/>
</dbReference>
<dbReference type="GO" id="GO:0098796">
    <property type="term" value="C:membrane protein complex"/>
    <property type="evidence" value="ECO:0007669"/>
    <property type="project" value="UniProtKB-ARBA"/>
</dbReference>
<comment type="similarity">
    <text evidence="4">Belongs to the ABC transporter superfamily. Macrolide exporter (TC 3.A.1.122) family.</text>
</comment>
<dbReference type="InterPro" id="IPR003593">
    <property type="entry name" value="AAA+_ATPase"/>
</dbReference>
<evidence type="ECO:0000256" key="1">
    <source>
        <dbReference type="ARBA" id="ARBA00022448"/>
    </source>
</evidence>
<evidence type="ECO:0000313" key="8">
    <source>
        <dbReference type="Proteomes" id="UP000233398"/>
    </source>
</evidence>
<dbReference type="Pfam" id="PF00005">
    <property type="entry name" value="ABC_tran"/>
    <property type="match status" value="1"/>
</dbReference>
<dbReference type="PROSITE" id="PS00211">
    <property type="entry name" value="ABC_TRANSPORTER_1"/>
    <property type="match status" value="1"/>
</dbReference>
<keyword evidence="3" id="KW-0067">ATP-binding</keyword>
<keyword evidence="2" id="KW-0547">Nucleotide-binding</keyword>
<comment type="caution">
    <text evidence="7">The sequence shown here is derived from an EMBL/GenBank/DDBJ whole genome shotgun (WGS) entry which is preliminary data.</text>
</comment>
<protein>
    <submittedName>
        <fullName evidence="7">ABC transporter</fullName>
    </submittedName>
</protein>
<dbReference type="RefSeq" id="WP_101072730.1">
    <property type="nucleotide sequence ID" value="NZ_PISP01000001.1"/>
</dbReference>
<accession>A0A2N0VLZ3</accession>
<dbReference type="InterPro" id="IPR017911">
    <property type="entry name" value="MacB-like_ATP-bd"/>
</dbReference>
<dbReference type="SUPFAM" id="SSF52540">
    <property type="entry name" value="P-loop containing nucleoside triphosphate hydrolases"/>
    <property type="match status" value="1"/>
</dbReference>
<sequence>MNHSSILSVQKVTKTFVSGDHKLTVLDTISFNVEKGTTCAIVGPSGSGKTTLLGLCAGLDRPTSGRVVLNGQPISNMKEDELNSVRNEQIGFVFQSFQLISTLTALENVMVPVELRGVPYREVEQKAKELLAQVGLKERLHHYPNQLSGGEQQRVGLARAFIHKPDILFADEPTGNLDSETGEQIEDLLFDLNRESGTTLIIVTHDRELAEKCDRIIELKSGEIFRDTQPGESEPEFASEETVNAEIKPAG</sequence>
<dbReference type="CDD" id="cd03255">
    <property type="entry name" value="ABC_MJ0796_LolCDE_FtsE"/>
    <property type="match status" value="1"/>
</dbReference>
<reference evidence="7 8" key="1">
    <citation type="submission" date="2017-11" db="EMBL/GenBank/DDBJ databases">
        <title>Rhodohalobacter 15182 sp. nov., isolated from a salt lake.</title>
        <authorList>
            <person name="Han S."/>
        </authorList>
    </citation>
    <scope>NUCLEOTIDE SEQUENCE [LARGE SCALE GENOMIC DNA]</scope>
    <source>
        <strain evidence="7 8">15182</strain>
    </source>
</reference>
<dbReference type="Proteomes" id="UP000233398">
    <property type="component" value="Unassembled WGS sequence"/>
</dbReference>
<dbReference type="AlphaFoldDB" id="A0A2N0VLZ3"/>
<keyword evidence="1" id="KW-0813">Transport</keyword>
<name>A0A2N0VLZ3_9BACT</name>
<evidence type="ECO:0000259" key="6">
    <source>
        <dbReference type="PROSITE" id="PS50893"/>
    </source>
</evidence>
<feature type="region of interest" description="Disordered" evidence="5">
    <location>
        <begin position="226"/>
        <end position="251"/>
    </location>
</feature>
<dbReference type="PANTHER" id="PTHR42798">
    <property type="entry name" value="LIPOPROTEIN-RELEASING SYSTEM ATP-BINDING PROTEIN LOLD"/>
    <property type="match status" value="1"/>
</dbReference>
<keyword evidence="8" id="KW-1185">Reference proteome</keyword>
<evidence type="ECO:0000256" key="4">
    <source>
        <dbReference type="ARBA" id="ARBA00038388"/>
    </source>
</evidence>
<dbReference type="GO" id="GO:0005524">
    <property type="term" value="F:ATP binding"/>
    <property type="evidence" value="ECO:0007669"/>
    <property type="project" value="UniProtKB-KW"/>
</dbReference>
<dbReference type="SMART" id="SM00382">
    <property type="entry name" value="AAA"/>
    <property type="match status" value="1"/>
</dbReference>